<feature type="binding site" evidence="7">
    <location>
        <position position="123"/>
    </location>
    <ligand>
        <name>Zn(2+)</name>
        <dbReference type="ChEBI" id="CHEBI:29105"/>
        <note>catalytic</note>
    </ligand>
</feature>
<organism evidence="8 9">
    <name type="scientific">Candidatus Abzuiibacterium crystallinum</name>
    <dbReference type="NCBI Taxonomy" id="1974748"/>
    <lineage>
        <taxon>Bacteria</taxon>
        <taxon>Pseudomonadati</taxon>
        <taxon>Candidatus Omnitrophota</taxon>
        <taxon>Candidatus Abzuiibacterium</taxon>
    </lineage>
</organism>
<dbReference type="SUPFAM" id="SSF55486">
    <property type="entry name" value="Metalloproteases ('zincins'), catalytic domain"/>
    <property type="match status" value="1"/>
</dbReference>
<dbReference type="HAMAP" id="MF_00009">
    <property type="entry name" value="Endoribonucl_YbeY"/>
    <property type="match status" value="1"/>
</dbReference>
<evidence type="ECO:0000256" key="5">
    <source>
        <dbReference type="ARBA" id="ARBA00022801"/>
    </source>
</evidence>
<dbReference type="InterPro" id="IPR002036">
    <property type="entry name" value="YbeY"/>
</dbReference>
<comment type="function">
    <text evidence="7">Single strand-specific metallo-endoribonuclease involved in late-stage 70S ribosome quality control and in maturation of the 3' terminus of the 16S rRNA.</text>
</comment>
<keyword evidence="6 7" id="KW-0862">Zinc</keyword>
<keyword evidence="5 7" id="KW-0378">Hydrolase</keyword>
<keyword evidence="7" id="KW-0963">Cytoplasm</keyword>
<feature type="binding site" evidence="7">
    <location>
        <position position="119"/>
    </location>
    <ligand>
        <name>Zn(2+)</name>
        <dbReference type="ChEBI" id="CHEBI:29105"/>
        <note>catalytic</note>
    </ligand>
</feature>
<evidence type="ECO:0000256" key="3">
    <source>
        <dbReference type="ARBA" id="ARBA00022723"/>
    </source>
</evidence>
<evidence type="ECO:0000313" key="9">
    <source>
        <dbReference type="Proteomes" id="UP000230859"/>
    </source>
</evidence>
<evidence type="ECO:0000256" key="6">
    <source>
        <dbReference type="ARBA" id="ARBA00022833"/>
    </source>
</evidence>
<dbReference type="GO" id="GO:0004222">
    <property type="term" value="F:metalloendopeptidase activity"/>
    <property type="evidence" value="ECO:0007669"/>
    <property type="project" value="InterPro"/>
</dbReference>
<evidence type="ECO:0000256" key="1">
    <source>
        <dbReference type="ARBA" id="ARBA00010875"/>
    </source>
</evidence>
<dbReference type="EMBL" id="PCVY01000063">
    <property type="protein sequence ID" value="PIQ85708.1"/>
    <property type="molecule type" value="Genomic_DNA"/>
</dbReference>
<feature type="binding site" evidence="7">
    <location>
        <position position="129"/>
    </location>
    <ligand>
        <name>Zn(2+)</name>
        <dbReference type="ChEBI" id="CHEBI:29105"/>
        <note>catalytic</note>
    </ligand>
</feature>
<dbReference type="GO" id="GO:0004521">
    <property type="term" value="F:RNA endonuclease activity"/>
    <property type="evidence" value="ECO:0007669"/>
    <property type="project" value="UniProtKB-UniRule"/>
</dbReference>
<evidence type="ECO:0000256" key="7">
    <source>
        <dbReference type="HAMAP-Rule" id="MF_00009"/>
    </source>
</evidence>
<dbReference type="Proteomes" id="UP000230859">
    <property type="component" value="Unassembled WGS sequence"/>
</dbReference>
<gene>
    <name evidence="7 8" type="primary">ybeY</name>
    <name evidence="8" type="ORF">COV74_07750</name>
</gene>
<dbReference type="GO" id="GO:0006364">
    <property type="term" value="P:rRNA processing"/>
    <property type="evidence" value="ECO:0007669"/>
    <property type="project" value="UniProtKB-UniRule"/>
</dbReference>
<dbReference type="GO" id="GO:0005737">
    <property type="term" value="C:cytoplasm"/>
    <property type="evidence" value="ECO:0007669"/>
    <property type="project" value="UniProtKB-SubCell"/>
</dbReference>
<evidence type="ECO:0000256" key="4">
    <source>
        <dbReference type="ARBA" id="ARBA00022759"/>
    </source>
</evidence>
<dbReference type="EC" id="3.1.-.-" evidence="7"/>
<protein>
    <recommendedName>
        <fullName evidence="7">Endoribonuclease YbeY</fullName>
        <ecNumber evidence="7">3.1.-.-</ecNumber>
    </recommendedName>
</protein>
<comment type="subcellular location">
    <subcellularLocation>
        <location evidence="7">Cytoplasm</location>
    </subcellularLocation>
</comment>
<dbReference type="Pfam" id="PF02130">
    <property type="entry name" value="YbeY"/>
    <property type="match status" value="1"/>
</dbReference>
<dbReference type="NCBIfam" id="TIGR00043">
    <property type="entry name" value="rRNA maturation RNase YbeY"/>
    <property type="match status" value="1"/>
</dbReference>
<dbReference type="PANTHER" id="PTHR46986:SF1">
    <property type="entry name" value="ENDORIBONUCLEASE YBEY, CHLOROPLASTIC"/>
    <property type="match status" value="1"/>
</dbReference>
<keyword evidence="7" id="KW-0690">Ribosome biogenesis</keyword>
<keyword evidence="4 7" id="KW-0255">Endonuclease</keyword>
<comment type="caution">
    <text evidence="8">The sequence shown here is derived from an EMBL/GenBank/DDBJ whole genome shotgun (WGS) entry which is preliminary data.</text>
</comment>
<dbReference type="AlphaFoldDB" id="A0A2H0LMW5"/>
<dbReference type="InterPro" id="IPR023091">
    <property type="entry name" value="MetalPrtase_cat_dom_sf_prd"/>
</dbReference>
<comment type="cofactor">
    <cofactor evidence="7">
        <name>Zn(2+)</name>
        <dbReference type="ChEBI" id="CHEBI:29105"/>
    </cofactor>
    <text evidence="7">Binds 1 zinc ion.</text>
</comment>
<evidence type="ECO:0000313" key="8">
    <source>
        <dbReference type="EMBL" id="PIQ85708.1"/>
    </source>
</evidence>
<reference evidence="8 9" key="1">
    <citation type="submission" date="2017-09" db="EMBL/GenBank/DDBJ databases">
        <title>Depth-based differentiation of microbial function through sediment-hosted aquifers and enrichment of novel symbionts in the deep terrestrial subsurface.</title>
        <authorList>
            <person name="Probst A.J."/>
            <person name="Ladd B."/>
            <person name="Jarett J.K."/>
            <person name="Geller-Mcgrath D.E."/>
            <person name="Sieber C.M."/>
            <person name="Emerson J.B."/>
            <person name="Anantharaman K."/>
            <person name="Thomas B.C."/>
            <person name="Malmstrom R."/>
            <person name="Stieglmeier M."/>
            <person name="Klingl A."/>
            <person name="Woyke T."/>
            <person name="Ryan C.M."/>
            <person name="Banfield J.F."/>
        </authorList>
    </citation>
    <scope>NUCLEOTIDE SEQUENCE [LARGE SCALE GENOMIC DNA]</scope>
    <source>
        <strain evidence="8">CG11_big_fil_rev_8_21_14_0_20_45_26</strain>
    </source>
</reference>
<dbReference type="PANTHER" id="PTHR46986">
    <property type="entry name" value="ENDORIBONUCLEASE YBEY, CHLOROPLASTIC"/>
    <property type="match status" value="1"/>
</dbReference>
<name>A0A2H0LMW5_9BACT</name>
<keyword evidence="3 7" id="KW-0479">Metal-binding</keyword>
<sequence>MKRISKPASVHITNLYSKNRLNLTKISRLTQKVSKALRLKQGLSLVFLNDTKMRTVNREYHGVDETTDVLAFESPKHWPHLPGAKGLLGEIVISVDRVIRYAKEYQVKQGEELMRYVIHGILHLLGERDHRVKARAKMFIKQEKLLRLFRSFDGIIR</sequence>
<accession>A0A2H0LMW5</accession>
<dbReference type="Gene3D" id="3.40.390.30">
    <property type="entry name" value="Metalloproteases ('zincins'), catalytic domain"/>
    <property type="match status" value="1"/>
</dbReference>
<evidence type="ECO:0000256" key="2">
    <source>
        <dbReference type="ARBA" id="ARBA00022722"/>
    </source>
</evidence>
<proteinExistence type="inferred from homology"/>
<dbReference type="GO" id="GO:0008270">
    <property type="term" value="F:zinc ion binding"/>
    <property type="evidence" value="ECO:0007669"/>
    <property type="project" value="UniProtKB-UniRule"/>
</dbReference>
<keyword evidence="2 7" id="KW-0540">Nuclease</keyword>
<keyword evidence="7" id="KW-0698">rRNA processing</keyword>
<comment type="similarity">
    <text evidence="1 7">Belongs to the endoribonuclease YbeY family.</text>
</comment>